<comment type="caution">
    <text evidence="1">The sequence shown here is derived from an EMBL/GenBank/DDBJ whole genome shotgun (WGS) entry which is preliminary data.</text>
</comment>
<protein>
    <submittedName>
        <fullName evidence="1">Uncharacterized protein</fullName>
    </submittedName>
</protein>
<gene>
    <name evidence="1" type="ORF">A2996_01125</name>
</gene>
<name>A0A1F5EMA5_9BACT</name>
<sequence>MKYGNLTLGQIEALANKLGGMGVVMSVLRGTSRVIVTTVSYIVSTFIVAVDETKTVEELVTEGVYDAVEAGVTSENFPRPLFGMKVKKDVILFNFGKRINSEQVIAEMSKEGCRPANTHELLALGIAQPELGKEFPVISIGSVCCLDGHRYAVRICGGPEVRHIGMSCVDTEGDWLDICQFAGVR</sequence>
<accession>A0A1F5EMA5</accession>
<organism evidence="1 2">
    <name type="scientific">Candidatus Campbellbacteria bacterium RIFCSPLOWO2_01_FULL_34_15</name>
    <dbReference type="NCBI Taxonomy" id="1797579"/>
    <lineage>
        <taxon>Bacteria</taxon>
        <taxon>Candidatus Campbelliibacteriota</taxon>
    </lineage>
</organism>
<dbReference type="AlphaFoldDB" id="A0A1F5EMA5"/>
<proteinExistence type="predicted"/>
<dbReference type="EMBL" id="MFAB01000023">
    <property type="protein sequence ID" value="OGD68521.1"/>
    <property type="molecule type" value="Genomic_DNA"/>
</dbReference>
<reference evidence="1 2" key="1">
    <citation type="journal article" date="2016" name="Nat. Commun.">
        <title>Thousands of microbial genomes shed light on interconnected biogeochemical processes in an aquifer system.</title>
        <authorList>
            <person name="Anantharaman K."/>
            <person name="Brown C.T."/>
            <person name="Hug L.A."/>
            <person name="Sharon I."/>
            <person name="Castelle C.J."/>
            <person name="Probst A.J."/>
            <person name="Thomas B.C."/>
            <person name="Singh A."/>
            <person name="Wilkins M.J."/>
            <person name="Karaoz U."/>
            <person name="Brodie E.L."/>
            <person name="Williams K.H."/>
            <person name="Hubbard S.S."/>
            <person name="Banfield J.F."/>
        </authorList>
    </citation>
    <scope>NUCLEOTIDE SEQUENCE [LARGE SCALE GENOMIC DNA]</scope>
</reference>
<dbReference type="Proteomes" id="UP000176865">
    <property type="component" value="Unassembled WGS sequence"/>
</dbReference>
<evidence type="ECO:0000313" key="1">
    <source>
        <dbReference type="EMBL" id="OGD68521.1"/>
    </source>
</evidence>
<evidence type="ECO:0000313" key="2">
    <source>
        <dbReference type="Proteomes" id="UP000176865"/>
    </source>
</evidence>